<evidence type="ECO:0000313" key="1">
    <source>
        <dbReference type="EMBL" id="KAH7965902.1"/>
    </source>
</evidence>
<evidence type="ECO:0000313" key="2">
    <source>
        <dbReference type="Proteomes" id="UP000821865"/>
    </source>
</evidence>
<dbReference type="Proteomes" id="UP000821865">
    <property type="component" value="Chromosome 2"/>
</dbReference>
<keyword evidence="2" id="KW-1185">Reference proteome</keyword>
<proteinExistence type="predicted"/>
<organism evidence="1 2">
    <name type="scientific">Dermacentor silvarum</name>
    <name type="common">Tick</name>
    <dbReference type="NCBI Taxonomy" id="543639"/>
    <lineage>
        <taxon>Eukaryota</taxon>
        <taxon>Metazoa</taxon>
        <taxon>Ecdysozoa</taxon>
        <taxon>Arthropoda</taxon>
        <taxon>Chelicerata</taxon>
        <taxon>Arachnida</taxon>
        <taxon>Acari</taxon>
        <taxon>Parasitiformes</taxon>
        <taxon>Ixodida</taxon>
        <taxon>Ixodoidea</taxon>
        <taxon>Ixodidae</taxon>
        <taxon>Rhipicephalinae</taxon>
        <taxon>Dermacentor</taxon>
    </lineage>
</organism>
<accession>A0ACB8DD54</accession>
<comment type="caution">
    <text evidence="1">The sequence shown here is derived from an EMBL/GenBank/DDBJ whole genome shotgun (WGS) entry which is preliminary data.</text>
</comment>
<reference evidence="1" key="1">
    <citation type="submission" date="2020-05" db="EMBL/GenBank/DDBJ databases">
        <title>Large-scale comparative analyses of tick genomes elucidate their genetic diversity and vector capacities.</title>
        <authorList>
            <person name="Jia N."/>
            <person name="Wang J."/>
            <person name="Shi W."/>
            <person name="Du L."/>
            <person name="Sun Y."/>
            <person name="Zhan W."/>
            <person name="Jiang J."/>
            <person name="Wang Q."/>
            <person name="Zhang B."/>
            <person name="Ji P."/>
            <person name="Sakyi L.B."/>
            <person name="Cui X."/>
            <person name="Yuan T."/>
            <person name="Jiang B."/>
            <person name="Yang W."/>
            <person name="Lam T.T.-Y."/>
            <person name="Chang Q."/>
            <person name="Ding S."/>
            <person name="Wang X."/>
            <person name="Zhu J."/>
            <person name="Ruan X."/>
            <person name="Zhao L."/>
            <person name="Wei J."/>
            <person name="Que T."/>
            <person name="Du C."/>
            <person name="Cheng J."/>
            <person name="Dai P."/>
            <person name="Han X."/>
            <person name="Huang E."/>
            <person name="Gao Y."/>
            <person name="Liu J."/>
            <person name="Shao H."/>
            <person name="Ye R."/>
            <person name="Li L."/>
            <person name="Wei W."/>
            <person name="Wang X."/>
            <person name="Wang C."/>
            <person name="Yang T."/>
            <person name="Huo Q."/>
            <person name="Li W."/>
            <person name="Guo W."/>
            <person name="Chen H."/>
            <person name="Zhou L."/>
            <person name="Ni X."/>
            <person name="Tian J."/>
            <person name="Zhou Y."/>
            <person name="Sheng Y."/>
            <person name="Liu T."/>
            <person name="Pan Y."/>
            <person name="Xia L."/>
            <person name="Li J."/>
            <person name="Zhao F."/>
            <person name="Cao W."/>
        </authorList>
    </citation>
    <scope>NUCLEOTIDE SEQUENCE</scope>
    <source>
        <strain evidence="1">Dsil-2018</strain>
    </source>
</reference>
<name>A0ACB8DD54_DERSI</name>
<dbReference type="EMBL" id="CM023471">
    <property type="protein sequence ID" value="KAH7965902.1"/>
    <property type="molecule type" value="Genomic_DNA"/>
</dbReference>
<protein>
    <submittedName>
        <fullName evidence="1">Uncharacterized protein</fullName>
    </submittedName>
</protein>
<sequence length="496" mass="56097">MRWADYIYYLSCLFIEAVAVTELHTSTVHLLEGLVTESLAFEDLSRFLLSEELRLKKHIAEFEAATSVPPWHDDPLTKFFFASRLGGYQEKLTKAAVGGGYDEILRTLLDSETFWTWWPMGSDLIGASEGLCKLQQVYDVPVQQMISMRSDLLPPPTPDDFKDVARGCFVEGPFGNTSTWSIAALRRMRQWTNVLPPHRRKFRMGIESLLANDIRRLALRPSENITTYPLPPSNDMLQHKSICVRSGDVWPLQSDLVCEYSVNGGHPYLLLQPLKVEFLSYDPRIAVIHDVLRPSECEIIRNMGAKNLARGTIYSEEDPSGVHSPLRVSKVSWLSDDEHPLLAKLATRIGAATRLSLESAELYQVANYGLGGHYTPHPDAKSLDDRADDALVEEIDGNRLATVLLFLSDVPAGGATAFVDPPMAVKPRVGDALFWFNLRPYVGDGWPQYFDFWHEKRILDERTWHTGCPVLRGSKWIATKWIHERGNVRVDYDVPS</sequence>
<gene>
    <name evidence="1" type="ORF">HPB49_012000</name>
</gene>